<keyword evidence="1" id="KW-0143">Chaperone</keyword>
<protein>
    <recommendedName>
        <fullName evidence="4">Succinate dehydrogenase assembly factor 2, mitochondrial</fullName>
    </recommendedName>
</protein>
<dbReference type="InterPro" id="IPR005631">
    <property type="entry name" value="SDH"/>
</dbReference>
<dbReference type="SUPFAM" id="SSF109910">
    <property type="entry name" value="YgfY-like"/>
    <property type="match status" value="1"/>
</dbReference>
<evidence type="ECO:0008006" key="4">
    <source>
        <dbReference type="Google" id="ProtNLM"/>
    </source>
</evidence>
<reference evidence="2" key="1">
    <citation type="submission" date="2023-07" db="EMBL/GenBank/DDBJ databases">
        <authorList>
            <consortium name="AG Swart"/>
            <person name="Singh M."/>
            <person name="Singh A."/>
            <person name="Seah K."/>
            <person name="Emmerich C."/>
        </authorList>
    </citation>
    <scope>NUCLEOTIDE SEQUENCE</scope>
    <source>
        <strain evidence="2">DP1</strain>
    </source>
</reference>
<accession>A0AAD2D824</accession>
<name>A0AAD2D824_EUPCR</name>
<organism evidence="2 3">
    <name type="scientific">Euplotes crassus</name>
    <dbReference type="NCBI Taxonomy" id="5936"/>
    <lineage>
        <taxon>Eukaryota</taxon>
        <taxon>Sar</taxon>
        <taxon>Alveolata</taxon>
        <taxon>Ciliophora</taxon>
        <taxon>Intramacronucleata</taxon>
        <taxon>Spirotrichea</taxon>
        <taxon>Hypotrichia</taxon>
        <taxon>Euplotida</taxon>
        <taxon>Euplotidae</taxon>
        <taxon>Moneuplotes</taxon>
    </lineage>
</organism>
<dbReference type="AlphaFoldDB" id="A0AAD2D824"/>
<evidence type="ECO:0000256" key="1">
    <source>
        <dbReference type="ARBA" id="ARBA00023186"/>
    </source>
</evidence>
<dbReference type="Pfam" id="PF03937">
    <property type="entry name" value="Sdh5"/>
    <property type="match status" value="1"/>
</dbReference>
<evidence type="ECO:0000313" key="3">
    <source>
        <dbReference type="Proteomes" id="UP001295684"/>
    </source>
</evidence>
<dbReference type="Proteomes" id="UP001295684">
    <property type="component" value="Unassembled WGS sequence"/>
</dbReference>
<dbReference type="Gene3D" id="1.10.150.250">
    <property type="entry name" value="Flavinator of succinate dehydrogenase"/>
    <property type="match status" value="1"/>
</dbReference>
<evidence type="ECO:0000313" key="2">
    <source>
        <dbReference type="EMBL" id="CAI2383001.1"/>
    </source>
</evidence>
<dbReference type="EMBL" id="CAMPGE010025222">
    <property type="protein sequence ID" value="CAI2383001.1"/>
    <property type="molecule type" value="Genomic_DNA"/>
</dbReference>
<sequence>MFTSLIRRRFAPKAYSLCMTSRFSFSNKEQYESLEDFTHPLRQANYVCHPRPKDLEGFKKQTQYRCRHLGMKELEIIIGDWLEMNIDNMEYEDLSQFEEEVIQVENPILFQYLCDGKPLDDSNAIKDGVKHTESKYLIELKSYIKQRKAGLV</sequence>
<keyword evidence="3" id="KW-1185">Reference proteome</keyword>
<gene>
    <name evidence="2" type="ORF">ECRASSUSDP1_LOCUS24492</name>
</gene>
<dbReference type="InterPro" id="IPR036714">
    <property type="entry name" value="SDH_sf"/>
</dbReference>
<comment type="caution">
    <text evidence="2">The sequence shown here is derived from an EMBL/GenBank/DDBJ whole genome shotgun (WGS) entry which is preliminary data.</text>
</comment>
<proteinExistence type="predicted"/>